<dbReference type="PANTHER" id="PTHR11757">
    <property type="entry name" value="PROTEASE FAMILY S9A OLIGOPEPTIDASE"/>
    <property type="match status" value="1"/>
</dbReference>
<evidence type="ECO:0000256" key="3">
    <source>
        <dbReference type="ARBA" id="ARBA00042165"/>
    </source>
</evidence>
<dbReference type="InterPro" id="IPR029058">
    <property type="entry name" value="AB_hydrolase_fold"/>
</dbReference>
<evidence type="ECO:0000256" key="4">
    <source>
        <dbReference type="ARBA" id="ARBA00045448"/>
    </source>
</evidence>
<feature type="non-terminal residue" evidence="6">
    <location>
        <position position="1"/>
    </location>
</feature>
<dbReference type="AlphaFoldDB" id="A0A9N9BLB9"/>
<dbReference type="InterPro" id="IPR051543">
    <property type="entry name" value="Serine_Peptidase_S9A"/>
</dbReference>
<comment type="caution">
    <text evidence="6">The sequence shown here is derived from an EMBL/GenBank/DDBJ whole genome shotgun (WGS) entry which is preliminary data.</text>
</comment>
<proteinExistence type="inferred from homology"/>
<dbReference type="Gene3D" id="3.40.50.1820">
    <property type="entry name" value="alpha/beta hydrolase"/>
    <property type="match status" value="1"/>
</dbReference>
<keyword evidence="7" id="KW-1185">Reference proteome</keyword>
<dbReference type="PANTHER" id="PTHR11757:SF19">
    <property type="entry name" value="PROLYL ENDOPEPTIDASE-LIKE"/>
    <property type="match status" value="1"/>
</dbReference>
<protein>
    <recommendedName>
        <fullName evidence="2">Prolyl endopeptidase-like</fullName>
    </recommendedName>
    <alternativeName>
        <fullName evidence="3">Prolylendopeptidase-like</fullName>
    </alternativeName>
</protein>
<evidence type="ECO:0000313" key="7">
    <source>
        <dbReference type="Proteomes" id="UP000789342"/>
    </source>
</evidence>
<evidence type="ECO:0000259" key="5">
    <source>
        <dbReference type="Pfam" id="PF00326"/>
    </source>
</evidence>
<accession>A0A9N9BLB9</accession>
<sequence length="135" mass="15667">MLDPDLPLTRVEYHQRGNPRENEEAYGYISSYAPYDNISHQLDTRKCDVGNKSSILVTAAMQDQRVPYWHPLKWVARMRARQSNFYFPSSGNEDNLLILKTDLEKGHFGGGRNHREKIKDLAFELAFLVSRVQPE</sequence>
<evidence type="ECO:0000313" key="6">
    <source>
        <dbReference type="EMBL" id="CAG8567660.1"/>
    </source>
</evidence>
<name>A0A9N9BLB9_9GLOM</name>
<evidence type="ECO:0000256" key="1">
    <source>
        <dbReference type="ARBA" id="ARBA00005228"/>
    </source>
</evidence>
<organism evidence="6 7">
    <name type="scientific">Acaulospora morrowiae</name>
    <dbReference type="NCBI Taxonomy" id="94023"/>
    <lineage>
        <taxon>Eukaryota</taxon>
        <taxon>Fungi</taxon>
        <taxon>Fungi incertae sedis</taxon>
        <taxon>Mucoromycota</taxon>
        <taxon>Glomeromycotina</taxon>
        <taxon>Glomeromycetes</taxon>
        <taxon>Diversisporales</taxon>
        <taxon>Acaulosporaceae</taxon>
        <taxon>Acaulospora</taxon>
    </lineage>
</organism>
<dbReference type="OrthoDB" id="248387at2759"/>
<dbReference type="InterPro" id="IPR001375">
    <property type="entry name" value="Peptidase_S9_cat"/>
</dbReference>
<feature type="domain" description="Peptidase S9 prolyl oligopeptidase catalytic" evidence="5">
    <location>
        <begin position="1"/>
        <end position="131"/>
    </location>
</feature>
<dbReference type="EMBL" id="CAJVPV010004148">
    <property type="protein sequence ID" value="CAG8567660.1"/>
    <property type="molecule type" value="Genomic_DNA"/>
</dbReference>
<comment type="similarity">
    <text evidence="1">Belongs to the peptidase S9A family.</text>
</comment>
<gene>
    <name evidence="6" type="ORF">AMORRO_LOCUS6316</name>
</gene>
<reference evidence="6" key="1">
    <citation type="submission" date="2021-06" db="EMBL/GenBank/DDBJ databases">
        <authorList>
            <person name="Kallberg Y."/>
            <person name="Tangrot J."/>
            <person name="Rosling A."/>
        </authorList>
    </citation>
    <scope>NUCLEOTIDE SEQUENCE</scope>
    <source>
        <strain evidence="6">CL551</strain>
    </source>
</reference>
<dbReference type="GO" id="GO:0008236">
    <property type="term" value="F:serine-type peptidase activity"/>
    <property type="evidence" value="ECO:0007669"/>
    <property type="project" value="InterPro"/>
</dbReference>
<comment type="function">
    <text evidence="4">Serine peptidase whose precise substrate specificity remains unclear. Does not cleave peptides after a arginine or lysine residue. Regulates trans-Golgi network morphology and sorting by regulating the membrane binding of the AP-1 complex. May play a role in the regulation of synaptic vesicle exocytosis.</text>
</comment>
<dbReference type="Proteomes" id="UP000789342">
    <property type="component" value="Unassembled WGS sequence"/>
</dbReference>
<dbReference type="Pfam" id="PF00326">
    <property type="entry name" value="Peptidase_S9"/>
    <property type="match status" value="1"/>
</dbReference>
<evidence type="ECO:0000256" key="2">
    <source>
        <dbReference type="ARBA" id="ARBA00039290"/>
    </source>
</evidence>
<dbReference type="GO" id="GO:0006508">
    <property type="term" value="P:proteolysis"/>
    <property type="evidence" value="ECO:0007669"/>
    <property type="project" value="InterPro"/>
</dbReference>